<dbReference type="NCBIfam" id="TIGR00528">
    <property type="entry name" value="gcvT"/>
    <property type="match status" value="1"/>
</dbReference>
<comment type="similarity">
    <text evidence="1 8">Belongs to the GcvT family.</text>
</comment>
<dbReference type="SUPFAM" id="SSF103025">
    <property type="entry name" value="Folate-binding domain"/>
    <property type="match status" value="1"/>
</dbReference>
<comment type="function">
    <text evidence="8">The glycine cleavage system catalyzes the degradation of glycine.</text>
</comment>
<dbReference type="EC" id="2.1.2.10" evidence="2 8"/>
<dbReference type="FunFam" id="4.10.1250.10:FF:000001">
    <property type="entry name" value="Aminomethyltransferase"/>
    <property type="match status" value="1"/>
</dbReference>
<keyword evidence="12" id="KW-1185">Reference proteome</keyword>
<evidence type="ECO:0000313" key="11">
    <source>
        <dbReference type="EMBL" id="KAK0452823.1"/>
    </source>
</evidence>
<dbReference type="Gene3D" id="3.30.1360.120">
    <property type="entry name" value="Probable tRNA modification gtpase trme, domain 1"/>
    <property type="match status" value="1"/>
</dbReference>
<dbReference type="PANTHER" id="PTHR43757">
    <property type="entry name" value="AMINOMETHYLTRANSFERASE"/>
    <property type="match status" value="1"/>
</dbReference>
<dbReference type="Gene3D" id="2.40.30.110">
    <property type="entry name" value="Aminomethyltransferase beta-barrel domains"/>
    <property type="match status" value="1"/>
</dbReference>
<dbReference type="InterPro" id="IPR028896">
    <property type="entry name" value="GcvT/YgfZ/DmdA"/>
</dbReference>
<keyword evidence="8" id="KW-0496">Mitochondrion</keyword>
<evidence type="ECO:0000256" key="3">
    <source>
        <dbReference type="ARBA" id="ARBA00022576"/>
    </source>
</evidence>
<dbReference type="InterPro" id="IPR006222">
    <property type="entry name" value="GCVT_N"/>
</dbReference>
<dbReference type="GO" id="GO:0008483">
    <property type="term" value="F:transaminase activity"/>
    <property type="evidence" value="ECO:0007669"/>
    <property type="project" value="UniProtKB-KW"/>
</dbReference>
<dbReference type="PIRSF" id="PIRSF006487">
    <property type="entry name" value="GcvT"/>
    <property type="match status" value="1"/>
</dbReference>
<evidence type="ECO:0000256" key="6">
    <source>
        <dbReference type="ARBA" id="ARBA00047665"/>
    </source>
</evidence>
<dbReference type="GO" id="GO:0005739">
    <property type="term" value="C:mitochondrion"/>
    <property type="evidence" value="ECO:0007669"/>
    <property type="project" value="UniProtKB-SubCell"/>
</dbReference>
<keyword evidence="3 8" id="KW-0032">Aminotransferase</keyword>
<dbReference type="InterPro" id="IPR013977">
    <property type="entry name" value="GcvT_C"/>
</dbReference>
<evidence type="ECO:0000259" key="10">
    <source>
        <dbReference type="Pfam" id="PF08669"/>
    </source>
</evidence>
<dbReference type="GeneID" id="85353407"/>
<accession>A0AA39N0C7</accession>
<comment type="caution">
    <text evidence="11">The sequence shown here is derived from an EMBL/GenBank/DDBJ whole genome shotgun (WGS) entry which is preliminary data.</text>
</comment>
<reference evidence="11" key="1">
    <citation type="submission" date="2023-06" db="EMBL/GenBank/DDBJ databases">
        <authorList>
            <consortium name="Lawrence Berkeley National Laboratory"/>
            <person name="Ahrendt S."/>
            <person name="Sahu N."/>
            <person name="Indic B."/>
            <person name="Wong-Bajracharya J."/>
            <person name="Merenyi Z."/>
            <person name="Ke H.-M."/>
            <person name="Monk M."/>
            <person name="Kocsube S."/>
            <person name="Drula E."/>
            <person name="Lipzen A."/>
            <person name="Balint B."/>
            <person name="Henrissat B."/>
            <person name="Andreopoulos B."/>
            <person name="Martin F.M."/>
            <person name="Harder C.B."/>
            <person name="Rigling D."/>
            <person name="Ford K.L."/>
            <person name="Foster G.D."/>
            <person name="Pangilinan J."/>
            <person name="Papanicolaou A."/>
            <person name="Barry K."/>
            <person name="LaButti K."/>
            <person name="Viragh M."/>
            <person name="Koriabine M."/>
            <person name="Yan M."/>
            <person name="Riley R."/>
            <person name="Champramary S."/>
            <person name="Plett K.L."/>
            <person name="Tsai I.J."/>
            <person name="Slot J."/>
            <person name="Sipos G."/>
            <person name="Plett J."/>
            <person name="Nagy L.G."/>
            <person name="Grigoriev I.V."/>
        </authorList>
    </citation>
    <scope>NUCLEOTIDE SEQUENCE</scope>
    <source>
        <strain evidence="11">CCBAS 213</strain>
    </source>
</reference>
<dbReference type="NCBIfam" id="NF001567">
    <property type="entry name" value="PRK00389.1"/>
    <property type="match status" value="1"/>
</dbReference>
<keyword evidence="4 8" id="KW-0808">Transferase</keyword>
<evidence type="ECO:0000256" key="7">
    <source>
        <dbReference type="PIRSR" id="PIRSR006487-1"/>
    </source>
</evidence>
<protein>
    <recommendedName>
        <fullName evidence="2 8">Aminomethyltransferase</fullName>
        <ecNumber evidence="2 8">2.1.2.10</ecNumber>
    </recommendedName>
    <alternativeName>
        <fullName evidence="5 8">Glycine cleavage system T protein</fullName>
    </alternativeName>
</protein>
<dbReference type="Proteomes" id="UP001175211">
    <property type="component" value="Unassembled WGS sequence"/>
</dbReference>
<evidence type="ECO:0000256" key="2">
    <source>
        <dbReference type="ARBA" id="ARBA00012616"/>
    </source>
</evidence>
<comment type="subunit">
    <text evidence="8">The glycine cleavage system is composed of four proteins: P, T, L and H.</text>
</comment>
<organism evidence="11 12">
    <name type="scientific">Armillaria tabescens</name>
    <name type="common">Ringless honey mushroom</name>
    <name type="synonym">Agaricus tabescens</name>
    <dbReference type="NCBI Taxonomy" id="1929756"/>
    <lineage>
        <taxon>Eukaryota</taxon>
        <taxon>Fungi</taxon>
        <taxon>Dikarya</taxon>
        <taxon>Basidiomycota</taxon>
        <taxon>Agaricomycotina</taxon>
        <taxon>Agaricomycetes</taxon>
        <taxon>Agaricomycetidae</taxon>
        <taxon>Agaricales</taxon>
        <taxon>Marasmiineae</taxon>
        <taxon>Physalacriaceae</taxon>
        <taxon>Desarmillaria</taxon>
    </lineage>
</organism>
<evidence type="ECO:0000256" key="1">
    <source>
        <dbReference type="ARBA" id="ARBA00008609"/>
    </source>
</evidence>
<name>A0AA39N0C7_ARMTA</name>
<keyword evidence="8" id="KW-0809">Transit peptide</keyword>
<dbReference type="InterPro" id="IPR027266">
    <property type="entry name" value="TrmE/GcvT-like"/>
</dbReference>
<sequence>MFLRSLVRRFATSATEPLTQFIPTQLRKTPLYDFHVQNGGKMVPFAGYSMPLSYGDVGQVASHNHVRKSVGLFDVGHMVQSNFRGPTAQPFLEWLTPSALSALSPYSSTLSVLLNQNGGIIDDTIITKHAEDAFYVVTNAGRRERDLGWFSEKIDEWNNGERAKKDGPVEMEILDGWGMVALQGPLAAAYLQSLTSFDLRTLTFGKSAWIPIDGGYTLHIARGGYTGEDGFEISIPPQSTEEVVRDLLTRDPVQLTGLGARDSLRLEAGMCLYGQDLDEETTPLEAGLGWVVGKERKAAGGFIGFEGALKTPTRRRVGLVVEGAPARQGAKIYAPGSDTLLGEVTSGIPSPTLGKNIAMGYVSVEGGKHKKGAEVEVEVRGKRRQAKVVGMPFVPTGYWRG</sequence>
<dbReference type="EMBL" id="JAUEPS010000030">
    <property type="protein sequence ID" value="KAK0452823.1"/>
    <property type="molecule type" value="Genomic_DNA"/>
</dbReference>
<dbReference type="GO" id="GO:0004047">
    <property type="term" value="F:aminomethyltransferase activity"/>
    <property type="evidence" value="ECO:0007669"/>
    <property type="project" value="UniProtKB-EC"/>
</dbReference>
<feature type="domain" description="GCVT N-terminal" evidence="9">
    <location>
        <begin position="31"/>
        <end position="294"/>
    </location>
</feature>
<dbReference type="FunFam" id="3.30.70.1400:FF:000001">
    <property type="entry name" value="Aminomethyltransferase"/>
    <property type="match status" value="1"/>
</dbReference>
<dbReference type="GO" id="GO:0006546">
    <property type="term" value="P:glycine catabolic process"/>
    <property type="evidence" value="ECO:0007669"/>
    <property type="project" value="InterPro"/>
</dbReference>
<dbReference type="AlphaFoldDB" id="A0AA39N0C7"/>
<comment type="subcellular location">
    <subcellularLocation>
        <location evidence="8">Mitochondrion</location>
    </subcellularLocation>
</comment>
<feature type="binding site" evidence="7">
    <location>
        <position position="232"/>
    </location>
    <ligand>
        <name>substrate</name>
    </ligand>
</feature>
<dbReference type="Gene3D" id="3.30.70.1400">
    <property type="entry name" value="Aminomethyltransferase beta-barrel domains"/>
    <property type="match status" value="1"/>
</dbReference>
<evidence type="ECO:0000256" key="8">
    <source>
        <dbReference type="RuleBase" id="RU003981"/>
    </source>
</evidence>
<evidence type="ECO:0000313" key="12">
    <source>
        <dbReference type="Proteomes" id="UP001175211"/>
    </source>
</evidence>
<dbReference type="Gene3D" id="4.10.1250.10">
    <property type="entry name" value="Aminomethyltransferase fragment"/>
    <property type="match status" value="1"/>
</dbReference>
<dbReference type="FunFam" id="2.40.30.110:FF:000002">
    <property type="entry name" value="Aminomethyltransferase"/>
    <property type="match status" value="1"/>
</dbReference>
<evidence type="ECO:0000256" key="5">
    <source>
        <dbReference type="ARBA" id="ARBA00031395"/>
    </source>
</evidence>
<dbReference type="InterPro" id="IPR029043">
    <property type="entry name" value="GcvT/YgfZ_C"/>
</dbReference>
<dbReference type="RefSeq" id="XP_060328159.1">
    <property type="nucleotide sequence ID" value="XM_060469859.1"/>
</dbReference>
<gene>
    <name evidence="11" type="ORF">EV420DRAFT_1482116</name>
</gene>
<dbReference type="GO" id="GO:0005960">
    <property type="term" value="C:glycine cleavage complex"/>
    <property type="evidence" value="ECO:0007669"/>
    <property type="project" value="InterPro"/>
</dbReference>
<dbReference type="Pfam" id="PF01571">
    <property type="entry name" value="GCV_T"/>
    <property type="match status" value="1"/>
</dbReference>
<proteinExistence type="inferred from homology"/>
<evidence type="ECO:0000256" key="4">
    <source>
        <dbReference type="ARBA" id="ARBA00022679"/>
    </source>
</evidence>
<comment type="catalytic activity">
    <reaction evidence="6 8">
        <text>N(6)-[(R)-S(8)-aminomethyldihydrolipoyl]-L-lysyl-[protein] + (6S)-5,6,7,8-tetrahydrofolate = N(6)-[(R)-dihydrolipoyl]-L-lysyl-[protein] + (6R)-5,10-methylene-5,6,7,8-tetrahydrofolate + NH4(+)</text>
        <dbReference type="Rhea" id="RHEA:16945"/>
        <dbReference type="Rhea" id="RHEA-COMP:10475"/>
        <dbReference type="Rhea" id="RHEA-COMP:10492"/>
        <dbReference type="ChEBI" id="CHEBI:15636"/>
        <dbReference type="ChEBI" id="CHEBI:28938"/>
        <dbReference type="ChEBI" id="CHEBI:57453"/>
        <dbReference type="ChEBI" id="CHEBI:83100"/>
        <dbReference type="ChEBI" id="CHEBI:83143"/>
        <dbReference type="EC" id="2.1.2.10"/>
    </reaction>
</comment>
<dbReference type="PANTHER" id="PTHR43757:SF2">
    <property type="entry name" value="AMINOMETHYLTRANSFERASE, MITOCHONDRIAL"/>
    <property type="match status" value="1"/>
</dbReference>
<evidence type="ECO:0000259" key="9">
    <source>
        <dbReference type="Pfam" id="PF01571"/>
    </source>
</evidence>
<dbReference type="SUPFAM" id="SSF101790">
    <property type="entry name" value="Aminomethyltransferase beta-barrel domain"/>
    <property type="match status" value="1"/>
</dbReference>
<feature type="domain" description="Aminomethyltransferase C-terminal" evidence="10">
    <location>
        <begin position="314"/>
        <end position="394"/>
    </location>
</feature>
<dbReference type="Pfam" id="PF08669">
    <property type="entry name" value="GCV_T_C"/>
    <property type="match status" value="1"/>
</dbReference>
<dbReference type="InterPro" id="IPR006223">
    <property type="entry name" value="GcvT"/>
</dbReference>